<name>K9IYM9_DESRO</name>
<dbReference type="AlphaFoldDB" id="K9IYM9"/>
<reference evidence="1" key="1">
    <citation type="submission" date="2012-11" db="EMBL/GenBank/DDBJ databases">
        <title>The Vampirome: Transcriptome and Proteome Analysis of the Submandibular and Accessory Glands of the Vampire Bat and Vector of Human Rabies, Desmodus rotundus.</title>
        <authorList>
            <person name="Francischetti I.M.B."/>
            <person name="Assumpcao T.C.F."/>
            <person name="Ma D."/>
            <person name="Vicente E.C."/>
            <person name="Ribeiro J.M.C."/>
        </authorList>
    </citation>
    <scope>NUCLEOTIDE SEQUENCE</scope>
    <source>
        <tissue evidence="1">Salivary gland</tissue>
    </source>
</reference>
<sequence>MSVEWPLLCPAAWMALASLRTVLFSFLGGLRPFSPSSPHPGQPFLLPSPPLVQVGCRPPSASQPGDRRHLDVYQFRVFCTDPVPLCQSAGLFVQNHTCRWYGFARHVCCETGASPGLLRCIQPQCAGFPGTAGPGSLAPCHMDRLRRPLSSGSDGGFPCVPLVKMWLASGVGLAAGLLCFTEAPCPQG</sequence>
<organism evidence="1">
    <name type="scientific">Desmodus rotundus</name>
    <name type="common">Vampire bat</name>
    <dbReference type="NCBI Taxonomy" id="9430"/>
    <lineage>
        <taxon>Eukaryota</taxon>
        <taxon>Metazoa</taxon>
        <taxon>Chordata</taxon>
        <taxon>Craniata</taxon>
        <taxon>Vertebrata</taxon>
        <taxon>Euteleostomi</taxon>
        <taxon>Mammalia</taxon>
        <taxon>Eutheria</taxon>
        <taxon>Laurasiatheria</taxon>
        <taxon>Chiroptera</taxon>
        <taxon>Yangochiroptera</taxon>
        <taxon>Phyllostomidae</taxon>
        <taxon>Desmodontinae</taxon>
        <taxon>Desmodus</taxon>
    </lineage>
</organism>
<proteinExistence type="evidence at transcript level"/>
<protein>
    <submittedName>
        <fullName evidence="1">Putative secreted protein</fullName>
    </submittedName>
</protein>
<accession>K9IYM9</accession>
<dbReference type="EMBL" id="GABZ01008116">
    <property type="protein sequence ID" value="JAA45409.1"/>
    <property type="molecule type" value="mRNA"/>
</dbReference>
<evidence type="ECO:0000313" key="1">
    <source>
        <dbReference type="EMBL" id="JAA45409.1"/>
    </source>
</evidence>